<proteinExistence type="predicted"/>
<dbReference type="GO" id="GO:0048188">
    <property type="term" value="C:Set1C/COMPASS complex"/>
    <property type="evidence" value="ECO:0007669"/>
    <property type="project" value="InterPro"/>
</dbReference>
<protein>
    <submittedName>
        <fullName evidence="9">PHD-finger domain-containing protein</fullName>
    </submittedName>
</protein>
<dbReference type="PROSITE" id="PS50016">
    <property type="entry name" value="ZF_PHD_2"/>
    <property type="match status" value="1"/>
</dbReference>
<dbReference type="GO" id="GO:0045893">
    <property type="term" value="P:positive regulation of DNA-templated transcription"/>
    <property type="evidence" value="ECO:0007669"/>
    <property type="project" value="TreeGrafter"/>
</dbReference>
<dbReference type="OrthoDB" id="436852at2759"/>
<reference evidence="9 10" key="1">
    <citation type="submission" date="2014-02" db="EMBL/GenBank/DDBJ databases">
        <title>The genome sequence of Colletotrichum simmondsii CBS122122.</title>
        <authorList>
            <person name="Baroncelli R."/>
            <person name="Thon M.R."/>
        </authorList>
    </citation>
    <scope>NUCLEOTIDE SEQUENCE [LARGE SCALE GENOMIC DNA]</scope>
    <source>
        <strain evidence="9 10">CBS122122</strain>
    </source>
</reference>
<dbReference type="InterPro" id="IPR013083">
    <property type="entry name" value="Znf_RING/FYVE/PHD"/>
</dbReference>
<dbReference type="InterPro" id="IPR019787">
    <property type="entry name" value="Znf_PHD-finger"/>
</dbReference>
<dbReference type="SUPFAM" id="SSF57903">
    <property type="entry name" value="FYVE/PHD zinc finger"/>
    <property type="match status" value="1"/>
</dbReference>
<dbReference type="PROSITE" id="PS01359">
    <property type="entry name" value="ZF_PHD_1"/>
    <property type="match status" value="1"/>
</dbReference>
<accession>A0A135RT49</accession>
<feature type="compositionally biased region" description="Polar residues" evidence="7">
    <location>
        <begin position="26"/>
        <end position="35"/>
    </location>
</feature>
<evidence type="ECO:0000256" key="7">
    <source>
        <dbReference type="SAM" id="MobiDB-lite"/>
    </source>
</evidence>
<feature type="region of interest" description="Disordered" evidence="7">
    <location>
        <begin position="272"/>
        <end position="297"/>
    </location>
</feature>
<dbReference type="InterPro" id="IPR001965">
    <property type="entry name" value="Znf_PHD"/>
</dbReference>
<sequence>MDSDVEPKIKGGEDEDLEMADAPGQVPTTSQTAHQNPEDEQTDFNTAPSSQPDSSLPPPTREAFSPSTILETTEKPSESQKMGPKKKGTAAVKKVPKRPKGGPSKSSKPKKQTDAASTTSSANLHDDLAGGSDDESDNGPYCICRGPDDHRFMISCDMCDDWFHGECIGMSKEVGENLIERFVCPNCSDGDQNVSLFKKTCSYRNCMKAARLYDGPENSSVFCSDEHAHMFWEKSIAALPKKHSSKNGSQDGLTQEEAMGLLASTLAGVDPEDGRWKVQTKPFAPKKNGAESPESKTKNLVPAYLTEEEKEILTVSAAERKKLGEEVLLCQKMLQILEWSNDRRKALIASKQFEDAACGYDYRLDQVGVVGPFANWLKSDEAKEIYKAGNLDVGSRLSGEDKNICDKKRYEASSGGREHEARRGAPHQGGGSGTEAEEGGGAQYRAACFAGWDFEPADSYVIWLWLRFKIFEICYKAMAWTRRFWVKKA</sequence>
<feature type="compositionally biased region" description="Polar residues" evidence="7">
    <location>
        <begin position="114"/>
        <end position="123"/>
    </location>
</feature>
<evidence type="ECO:0000256" key="2">
    <source>
        <dbReference type="ARBA" id="ARBA00022723"/>
    </source>
</evidence>
<name>A0A135RT49_9PEZI</name>
<evidence type="ECO:0000259" key="8">
    <source>
        <dbReference type="PROSITE" id="PS50016"/>
    </source>
</evidence>
<dbReference type="GO" id="GO:0008270">
    <property type="term" value="F:zinc ion binding"/>
    <property type="evidence" value="ECO:0007669"/>
    <property type="project" value="UniProtKB-KW"/>
</dbReference>
<dbReference type="EMBL" id="JFBX01000853">
    <property type="protein sequence ID" value="KXH26890.1"/>
    <property type="molecule type" value="Genomic_DNA"/>
</dbReference>
<comment type="subcellular location">
    <subcellularLocation>
        <location evidence="1">Nucleus</location>
    </subcellularLocation>
</comment>
<evidence type="ECO:0000256" key="1">
    <source>
        <dbReference type="ARBA" id="ARBA00004123"/>
    </source>
</evidence>
<keyword evidence="5" id="KW-0539">Nucleus</keyword>
<dbReference type="InterPro" id="IPR011011">
    <property type="entry name" value="Znf_FYVE_PHD"/>
</dbReference>
<dbReference type="Proteomes" id="UP000070328">
    <property type="component" value="Unassembled WGS sequence"/>
</dbReference>
<dbReference type="AlphaFoldDB" id="A0A135RT49"/>
<evidence type="ECO:0000256" key="3">
    <source>
        <dbReference type="ARBA" id="ARBA00022771"/>
    </source>
</evidence>
<feature type="compositionally biased region" description="Basic and acidic residues" evidence="7">
    <location>
        <begin position="410"/>
        <end position="423"/>
    </location>
</feature>
<keyword evidence="2" id="KW-0479">Metal-binding</keyword>
<keyword evidence="10" id="KW-1185">Reference proteome</keyword>
<evidence type="ECO:0000256" key="4">
    <source>
        <dbReference type="ARBA" id="ARBA00022833"/>
    </source>
</evidence>
<dbReference type="PANTHER" id="PTHR46174">
    <property type="entry name" value="CXXC-TYPE ZINC FINGER PROTEIN 1"/>
    <property type="match status" value="1"/>
</dbReference>
<dbReference type="Gene3D" id="3.30.40.10">
    <property type="entry name" value="Zinc/RING finger domain, C3HC4 (zinc finger)"/>
    <property type="match status" value="1"/>
</dbReference>
<dbReference type="Pfam" id="PF00628">
    <property type="entry name" value="PHD"/>
    <property type="match status" value="1"/>
</dbReference>
<dbReference type="PANTHER" id="PTHR46174:SF1">
    <property type="entry name" value="CXXC-TYPE ZINC FINGER PROTEIN 1"/>
    <property type="match status" value="1"/>
</dbReference>
<organism evidence="9 10">
    <name type="scientific">Colletotrichum simmondsii</name>
    <dbReference type="NCBI Taxonomy" id="703756"/>
    <lineage>
        <taxon>Eukaryota</taxon>
        <taxon>Fungi</taxon>
        <taxon>Dikarya</taxon>
        <taxon>Ascomycota</taxon>
        <taxon>Pezizomycotina</taxon>
        <taxon>Sordariomycetes</taxon>
        <taxon>Hypocreomycetidae</taxon>
        <taxon>Glomerellales</taxon>
        <taxon>Glomerellaceae</taxon>
        <taxon>Colletotrichum</taxon>
        <taxon>Colletotrichum acutatum species complex</taxon>
    </lineage>
</organism>
<evidence type="ECO:0000313" key="9">
    <source>
        <dbReference type="EMBL" id="KXH26890.1"/>
    </source>
</evidence>
<evidence type="ECO:0000256" key="6">
    <source>
        <dbReference type="PROSITE-ProRule" id="PRU00146"/>
    </source>
</evidence>
<evidence type="ECO:0000313" key="10">
    <source>
        <dbReference type="Proteomes" id="UP000070328"/>
    </source>
</evidence>
<feature type="domain" description="PHD-type" evidence="8">
    <location>
        <begin position="139"/>
        <end position="190"/>
    </location>
</feature>
<feature type="region of interest" description="Disordered" evidence="7">
    <location>
        <begin position="410"/>
        <end position="438"/>
    </location>
</feature>
<dbReference type="InterPro" id="IPR037869">
    <property type="entry name" value="Spp1/CFP1"/>
</dbReference>
<feature type="compositionally biased region" description="Basic residues" evidence="7">
    <location>
        <begin position="83"/>
        <end position="100"/>
    </location>
</feature>
<keyword evidence="4" id="KW-0862">Zinc</keyword>
<keyword evidence="3 6" id="KW-0863">Zinc-finger</keyword>
<dbReference type="InterPro" id="IPR019786">
    <property type="entry name" value="Zinc_finger_PHD-type_CS"/>
</dbReference>
<gene>
    <name evidence="9" type="ORF">CSIM01_07038</name>
</gene>
<comment type="caution">
    <text evidence="9">The sequence shown here is derived from an EMBL/GenBank/DDBJ whole genome shotgun (WGS) entry which is preliminary data.</text>
</comment>
<evidence type="ECO:0000256" key="5">
    <source>
        <dbReference type="ARBA" id="ARBA00023242"/>
    </source>
</evidence>
<feature type="compositionally biased region" description="Basic and acidic residues" evidence="7">
    <location>
        <begin position="1"/>
        <end position="12"/>
    </location>
</feature>
<feature type="region of interest" description="Disordered" evidence="7">
    <location>
        <begin position="1"/>
        <end position="135"/>
    </location>
</feature>
<dbReference type="SMART" id="SM00249">
    <property type="entry name" value="PHD"/>
    <property type="match status" value="1"/>
</dbReference>